<dbReference type="Gene3D" id="3.30.70.20">
    <property type="match status" value="2"/>
</dbReference>
<evidence type="ECO:0000259" key="6">
    <source>
        <dbReference type="PROSITE" id="PS51379"/>
    </source>
</evidence>
<gene>
    <name evidence="7" type="ORF">ALO_06338</name>
</gene>
<dbReference type="InterPro" id="IPR017900">
    <property type="entry name" value="4Fe4S_Fe_S_CS"/>
</dbReference>
<dbReference type="eggNOG" id="COG1142">
    <property type="taxonomic scope" value="Bacteria"/>
</dbReference>
<proteinExistence type="predicted"/>
<dbReference type="GO" id="GO:0046872">
    <property type="term" value="F:metal ion binding"/>
    <property type="evidence" value="ECO:0007669"/>
    <property type="project" value="UniProtKB-KW"/>
</dbReference>
<evidence type="ECO:0000313" key="8">
    <source>
        <dbReference type="Proteomes" id="UP000003240"/>
    </source>
</evidence>
<dbReference type="EMBL" id="AFGF01000050">
    <property type="protein sequence ID" value="EGO64657.1"/>
    <property type="molecule type" value="Genomic_DNA"/>
</dbReference>
<evidence type="ECO:0000256" key="4">
    <source>
        <dbReference type="ARBA" id="ARBA00023004"/>
    </source>
</evidence>
<dbReference type="PROSITE" id="PS51379">
    <property type="entry name" value="4FE4S_FER_2"/>
    <property type="match status" value="2"/>
</dbReference>
<keyword evidence="8" id="KW-1185">Reference proteome</keyword>
<feature type="domain" description="4Fe-4S ferredoxin-type" evidence="6">
    <location>
        <begin position="85"/>
        <end position="114"/>
    </location>
</feature>
<dbReference type="PANTHER" id="PTHR42859">
    <property type="entry name" value="OXIDOREDUCTASE"/>
    <property type="match status" value="1"/>
</dbReference>
<dbReference type="AlphaFoldDB" id="F7NGS6"/>
<dbReference type="RefSeq" id="WP_004093928.1">
    <property type="nucleotide sequence ID" value="NZ_AFGF01000050.1"/>
</dbReference>
<dbReference type="PANTHER" id="PTHR42859:SF17">
    <property type="entry name" value="ELECTRON TRANSPORT PROTEIN HYDN-RELATED"/>
    <property type="match status" value="1"/>
</dbReference>
<keyword evidence="3" id="KW-0677">Repeat</keyword>
<dbReference type="InterPro" id="IPR050294">
    <property type="entry name" value="RnfB_subfamily"/>
</dbReference>
<dbReference type="Proteomes" id="UP000003240">
    <property type="component" value="Unassembled WGS sequence"/>
</dbReference>
<accession>F7NGS6</accession>
<keyword evidence="4" id="KW-0408">Iron</keyword>
<reference evidence="7 8" key="1">
    <citation type="journal article" date="2011" name="EMBO J.">
        <title>Structural diversity of bacterial flagellar motors.</title>
        <authorList>
            <person name="Chen S."/>
            <person name="Beeby M."/>
            <person name="Murphy G.E."/>
            <person name="Leadbetter J.R."/>
            <person name="Hendrixson D.R."/>
            <person name="Briegel A."/>
            <person name="Li Z."/>
            <person name="Shi J."/>
            <person name="Tocheva E.I."/>
            <person name="Muller A."/>
            <person name="Dobro M.J."/>
            <person name="Jensen G.J."/>
        </authorList>
    </citation>
    <scope>NUCLEOTIDE SEQUENCE [LARGE SCALE GENOMIC DNA]</scope>
    <source>
        <strain evidence="7 8">DSM 6540</strain>
    </source>
</reference>
<evidence type="ECO:0000256" key="2">
    <source>
        <dbReference type="ARBA" id="ARBA00022723"/>
    </source>
</evidence>
<keyword evidence="5" id="KW-0411">Iron-sulfur</keyword>
<dbReference type="OrthoDB" id="1723058at2"/>
<keyword evidence="2" id="KW-0479">Metal-binding</keyword>
<feature type="domain" description="4Fe-4S ferredoxin-type" evidence="6">
    <location>
        <begin position="7"/>
        <end position="36"/>
    </location>
</feature>
<dbReference type="SUPFAM" id="SSF54862">
    <property type="entry name" value="4Fe-4S ferredoxins"/>
    <property type="match status" value="1"/>
</dbReference>
<evidence type="ECO:0000256" key="1">
    <source>
        <dbReference type="ARBA" id="ARBA00022485"/>
    </source>
</evidence>
<dbReference type="PROSITE" id="PS00198">
    <property type="entry name" value="4FE4S_FER_1"/>
    <property type="match status" value="1"/>
</dbReference>
<dbReference type="Pfam" id="PF12800">
    <property type="entry name" value="Fer4_4"/>
    <property type="match status" value="1"/>
</dbReference>
<evidence type="ECO:0000256" key="3">
    <source>
        <dbReference type="ARBA" id="ARBA00022737"/>
    </source>
</evidence>
<evidence type="ECO:0000313" key="7">
    <source>
        <dbReference type="EMBL" id="EGO64657.1"/>
    </source>
</evidence>
<dbReference type="STRING" id="1009370.ALO_06338"/>
<name>F7NGS6_9FIRM</name>
<evidence type="ECO:0000256" key="5">
    <source>
        <dbReference type="ARBA" id="ARBA00023014"/>
    </source>
</evidence>
<comment type="caution">
    <text evidence="7">The sequence shown here is derived from an EMBL/GenBank/DDBJ whole genome shotgun (WGS) entry which is preliminary data.</text>
</comment>
<dbReference type="GO" id="GO:0051539">
    <property type="term" value="F:4 iron, 4 sulfur cluster binding"/>
    <property type="evidence" value="ECO:0007669"/>
    <property type="project" value="UniProtKB-KW"/>
</dbReference>
<dbReference type="CDD" id="cd10554">
    <property type="entry name" value="HycB_like"/>
    <property type="match status" value="1"/>
</dbReference>
<organism evidence="7 8">
    <name type="scientific">Acetonema longum DSM 6540</name>
    <dbReference type="NCBI Taxonomy" id="1009370"/>
    <lineage>
        <taxon>Bacteria</taxon>
        <taxon>Bacillati</taxon>
        <taxon>Bacillota</taxon>
        <taxon>Negativicutes</taxon>
        <taxon>Acetonemataceae</taxon>
        <taxon>Acetonema</taxon>
    </lineage>
</organism>
<dbReference type="InterPro" id="IPR017896">
    <property type="entry name" value="4Fe4S_Fe-S-bd"/>
</dbReference>
<sequence>MDNKLNAFVTADPAKCIGCRVCELACSVAHSDQSGATVGTLTAPVIPRLYLVKTPEVTVPVQCRHCEDAPCANACPVAAITQTHHTILIDADTCIGCKTCMLACPFGAIDLVPVYRGGKPVSQSALKVESQAGLRDKEWIVANKCDLCHDRDGGLACVEACPEKALTVIYPPKDQKRRNREAALNLLHSMKSFMGG</sequence>
<protein>
    <submittedName>
        <fullName evidence="7">Putative electron transport protein</fullName>
    </submittedName>
</protein>
<dbReference type="Pfam" id="PF13237">
    <property type="entry name" value="Fer4_10"/>
    <property type="match status" value="1"/>
</dbReference>
<keyword evidence="1" id="KW-0004">4Fe-4S</keyword>